<dbReference type="SMART" id="SM00364">
    <property type="entry name" value="LRR_BAC"/>
    <property type="match status" value="8"/>
</dbReference>
<dbReference type="CDD" id="cd17214">
    <property type="entry name" value="RA_CYR1_like"/>
    <property type="match status" value="1"/>
</dbReference>
<dbReference type="InterPro" id="IPR029787">
    <property type="entry name" value="Nucleotide_cyclase"/>
</dbReference>
<dbReference type="EMBL" id="JADNRY010000058">
    <property type="protein sequence ID" value="KAF9068698.1"/>
    <property type="molecule type" value="Genomic_DNA"/>
</dbReference>
<dbReference type="Pfam" id="PF00481">
    <property type="entry name" value="PP2C"/>
    <property type="match status" value="1"/>
</dbReference>
<dbReference type="GO" id="GO:0046872">
    <property type="term" value="F:metal ion binding"/>
    <property type="evidence" value="ECO:0007669"/>
    <property type="project" value="UniProtKB-KW"/>
</dbReference>
<dbReference type="PROSITE" id="PS51746">
    <property type="entry name" value="PPM_2"/>
    <property type="match status" value="1"/>
</dbReference>
<dbReference type="Pfam" id="PF00560">
    <property type="entry name" value="LRR_1"/>
    <property type="match status" value="2"/>
</dbReference>
<feature type="domain" description="Guanylate cyclase" evidence="14">
    <location>
        <begin position="1234"/>
        <end position="1370"/>
    </location>
</feature>
<keyword evidence="18" id="KW-1185">Reference proteome</keyword>
<feature type="compositionally biased region" description="Low complexity" evidence="13">
    <location>
        <begin position="635"/>
        <end position="646"/>
    </location>
</feature>
<dbReference type="InterPro" id="IPR025875">
    <property type="entry name" value="Leu-rich_rpt_4"/>
</dbReference>
<dbReference type="SUPFAM" id="SSF55073">
    <property type="entry name" value="Nucleotide cyclase"/>
    <property type="match status" value="1"/>
</dbReference>
<evidence type="ECO:0000256" key="13">
    <source>
        <dbReference type="SAM" id="MobiDB-lite"/>
    </source>
</evidence>
<dbReference type="CDD" id="cd00143">
    <property type="entry name" value="PP2Cc"/>
    <property type="match status" value="1"/>
</dbReference>
<dbReference type="InterPro" id="IPR050216">
    <property type="entry name" value="LRR_domain-containing"/>
</dbReference>
<evidence type="ECO:0000256" key="11">
    <source>
        <dbReference type="ARBA" id="ARBA00032597"/>
    </source>
</evidence>
<dbReference type="PROSITE" id="PS51450">
    <property type="entry name" value="LRR"/>
    <property type="match status" value="5"/>
</dbReference>
<dbReference type="GO" id="GO:0004016">
    <property type="term" value="F:adenylate cyclase activity"/>
    <property type="evidence" value="ECO:0007669"/>
    <property type="project" value="UniProtKB-EC"/>
</dbReference>
<keyword evidence="8" id="KW-0460">Magnesium</keyword>
<sequence length="1594" mass="177173">MGLSRARTGVDELGRRIPPTDSVRSFSTTNTSTTVFSASRYTPSISGSIASTSNGTEKKGKRKFIEKRKNSNPNPVFSSADPSIRDDIDSLGTLASHSSSLGVRRPSHQGQQSSRETFKIRIYRANNTYHVVSCGFNVTVAMLQPALNAKLLLGEERETHKLYLKERGRERILGQTERPADIVRRRLEQAGYDATDGIELLRGEGLAFLLKFVYKSQVFGPAEQSLNIENYEQVDLSGRSLRTIPVDLHQHAAEIISLSLSRNPMLDLPLDFIQSTSTSFTELRLSHMALKKVPPNIRFATSLTRLDLSSNRIGDLDDAYIDHIPGLKVLKVQNNRMEKLPWHLPRLRKLTDLNISNNKFKVLPVVVCRLESLRDLDISFNNILELPEEIGDLRNLEHLIMVGNQITSIPPKAESLVSLRRLDCRRNAISDMSVIGMLPKLEMLSTDHNRLSGVDLCLGPCLKAIEAGYNEITELRVTGSIDNPGPYTALFSLDVSHAKLSSISSRALSSLPSLRVLNLSHNTIKTLPPTLGDLEYLETLKCADNILERLPEGIGRLRKLEILDVHENNLTELPGELWACASLIKLNATSNMIEKWEAPCAPPPTTQLQSHSPGSTTEGDPDADSLNTLDKRKTSVVSVSNTSSGSRLPSLAYALEKLYLGENQLTADALGFLSLFPELKVLNLSFNLIQDLPPTFFKNFLSEVPPLPTPPPSWSASTPTLHSQTQKSQPTQKSCLEELYLSGNRITTLPTEELARMTRMTTLFLNGNRLQTLPQELGKVTSLMILDVGSNLLKYNIYNWEFDWNWNFNKNLKYLNLSGNKHLQIKSDYTKLGHGGSRHSRDPGSSAAAIRQQSLGGFSDLAQIRVLGLMDITITTTGQTADIPDEHEDRRIRTSESTVCGMAYGIADTLGRNEHLNMLDLVHEFPSARKDEALFAIFGRSHPPKAMPAGISGNKIAKYLRDNFVKVFKGQLNALKKERAEGYTDALRRSFLKINQNLHDELFSNRKQVQASSSSSGIVGSNADITDAFVSRGGASGAVLYFRGKTMYIANVGDALAVVSRGGKPRPVSLKHDPYHPLEISRIRAAEGWISPEGLVNDEIDISRSFGFFHLPPINARPDITTWELSEQDEFVIIANRGLWDFVSYKTAVDIARRDHGEPMLAAQKLRDFALSYGADGSTMIMVISVSDLFTGRSRENSIADPQMYKPINSKTRVPDRSLARLKDEPPAPEGHIALVFTDIRNSTHLWDVNRGMNTAWRLHNTLLRRTLRFCGGYEVKTEGDSFMCAFPTTMQAVWWCLTVQMELLEQEWPLEILECEDGKQIYDLDNRLIAQGLSVRMGIHCGSPLCEVDPVNHRMDYFGPMVNRSARINSSAAGGQIMCSQEVIREIKAQLLNGSPTLQSNSQPHEAVDNVRKLGVTIIDIGEVKLKGLELPEQLSAIYPAHLGSRSNLRDTVVDPGASGSRVQFSVSQIRQLGLVCLRLESLATSRIFREIAERKSSIQTISEQDHDEEEDLLYIYGDPNLLLPPLDEKTSTDRDMTLVLDSLSGRIENAIAKIREKANEASVKDSLISALNKKGCIDERTLQSILSIVQGI</sequence>
<dbReference type="CDD" id="cd07302">
    <property type="entry name" value="CHD"/>
    <property type="match status" value="1"/>
</dbReference>
<dbReference type="PROSITE" id="PS50200">
    <property type="entry name" value="RA"/>
    <property type="match status" value="1"/>
</dbReference>
<feature type="region of interest" description="Disordered" evidence="13">
    <location>
        <begin position="1"/>
        <end position="29"/>
    </location>
</feature>
<feature type="compositionally biased region" description="Polar residues" evidence="13">
    <location>
        <begin position="606"/>
        <end position="618"/>
    </location>
</feature>
<dbReference type="InterPro" id="IPR055414">
    <property type="entry name" value="LRR_R13L4/SHOC2-like"/>
</dbReference>
<feature type="region of interest" description="Disordered" evidence="13">
    <location>
        <begin position="597"/>
        <end position="646"/>
    </location>
</feature>
<dbReference type="OrthoDB" id="2021138at2759"/>
<dbReference type="GO" id="GO:0035556">
    <property type="term" value="P:intracellular signal transduction"/>
    <property type="evidence" value="ECO:0007669"/>
    <property type="project" value="InterPro"/>
</dbReference>
<comment type="caution">
    <text evidence="17">The sequence shown here is derived from an EMBL/GenBank/DDBJ whole genome shotgun (WGS) entry which is preliminary data.</text>
</comment>
<dbReference type="InterPro" id="IPR003591">
    <property type="entry name" value="Leu-rich_rpt_typical-subtyp"/>
</dbReference>
<gene>
    <name evidence="17" type="ORF">BDP27DRAFT_775919</name>
</gene>
<feature type="domain" description="Ras-associating" evidence="15">
    <location>
        <begin position="116"/>
        <end position="215"/>
    </location>
</feature>
<dbReference type="SMART" id="SM00044">
    <property type="entry name" value="CYCc"/>
    <property type="match status" value="1"/>
</dbReference>
<accession>A0A9P5PSQ7</accession>
<reference evidence="17" key="1">
    <citation type="submission" date="2020-11" db="EMBL/GenBank/DDBJ databases">
        <authorList>
            <consortium name="DOE Joint Genome Institute"/>
            <person name="Ahrendt S."/>
            <person name="Riley R."/>
            <person name="Andreopoulos W."/>
            <person name="Labutti K."/>
            <person name="Pangilinan J."/>
            <person name="Ruiz-Duenas F.J."/>
            <person name="Barrasa J.M."/>
            <person name="Sanchez-Garcia M."/>
            <person name="Camarero S."/>
            <person name="Miyauchi S."/>
            <person name="Serrano A."/>
            <person name="Linde D."/>
            <person name="Babiker R."/>
            <person name="Drula E."/>
            <person name="Ayuso-Fernandez I."/>
            <person name="Pacheco R."/>
            <person name="Padilla G."/>
            <person name="Ferreira P."/>
            <person name="Barriuso J."/>
            <person name="Kellner H."/>
            <person name="Castanera R."/>
            <person name="Alfaro M."/>
            <person name="Ramirez L."/>
            <person name="Pisabarro A.G."/>
            <person name="Kuo A."/>
            <person name="Tritt A."/>
            <person name="Lipzen A."/>
            <person name="He G."/>
            <person name="Yan M."/>
            <person name="Ng V."/>
            <person name="Cullen D."/>
            <person name="Martin F."/>
            <person name="Rosso M.-N."/>
            <person name="Henrissat B."/>
            <person name="Hibbett D."/>
            <person name="Martinez A.T."/>
            <person name="Grigoriev I.V."/>
        </authorList>
    </citation>
    <scope>NUCLEOTIDE SEQUENCE</scope>
    <source>
        <strain evidence="17">AH 40177</strain>
    </source>
</reference>
<keyword evidence="10" id="KW-0456">Lyase</keyword>
<evidence type="ECO:0000256" key="7">
    <source>
        <dbReference type="ARBA" id="ARBA00022737"/>
    </source>
</evidence>
<dbReference type="Gene3D" id="3.30.70.1230">
    <property type="entry name" value="Nucleotide cyclase"/>
    <property type="match status" value="1"/>
</dbReference>
<dbReference type="Gene3D" id="3.80.10.10">
    <property type="entry name" value="Ribonuclease Inhibitor"/>
    <property type="match status" value="4"/>
</dbReference>
<keyword evidence="5" id="KW-0433">Leucine-rich repeat</keyword>
<evidence type="ECO:0000256" key="4">
    <source>
        <dbReference type="ARBA" id="ARBA00021420"/>
    </source>
</evidence>
<name>A0A9P5PSQ7_9AGAR</name>
<dbReference type="Gene3D" id="3.60.40.10">
    <property type="entry name" value="PPM-type phosphatase domain"/>
    <property type="match status" value="1"/>
</dbReference>
<dbReference type="Pfam" id="PF13855">
    <property type="entry name" value="LRR_8"/>
    <property type="match status" value="2"/>
</dbReference>
<dbReference type="InterPro" id="IPR032675">
    <property type="entry name" value="LRR_dom_sf"/>
</dbReference>
<proteinExistence type="inferred from homology"/>
<keyword evidence="7" id="KW-0677">Repeat</keyword>
<evidence type="ECO:0000256" key="1">
    <source>
        <dbReference type="ARBA" id="ARBA00001593"/>
    </source>
</evidence>
<dbReference type="PROSITE" id="PS50125">
    <property type="entry name" value="GUANYLATE_CYCLASE_2"/>
    <property type="match status" value="1"/>
</dbReference>
<organism evidence="17 18">
    <name type="scientific">Rhodocollybia butyracea</name>
    <dbReference type="NCBI Taxonomy" id="206335"/>
    <lineage>
        <taxon>Eukaryota</taxon>
        <taxon>Fungi</taxon>
        <taxon>Dikarya</taxon>
        <taxon>Basidiomycota</taxon>
        <taxon>Agaricomycotina</taxon>
        <taxon>Agaricomycetes</taxon>
        <taxon>Agaricomycetidae</taxon>
        <taxon>Agaricales</taxon>
        <taxon>Marasmiineae</taxon>
        <taxon>Omphalotaceae</taxon>
        <taxon>Rhodocollybia</taxon>
    </lineage>
</organism>
<dbReference type="Proteomes" id="UP000772434">
    <property type="component" value="Unassembled WGS sequence"/>
</dbReference>
<evidence type="ECO:0000256" key="5">
    <source>
        <dbReference type="ARBA" id="ARBA00022614"/>
    </source>
</evidence>
<keyword evidence="9" id="KW-0115">cAMP biosynthesis</keyword>
<dbReference type="SUPFAM" id="SSF52047">
    <property type="entry name" value="RNI-like"/>
    <property type="match status" value="1"/>
</dbReference>
<dbReference type="InterPro" id="IPR000159">
    <property type="entry name" value="RA_dom"/>
</dbReference>
<comment type="similarity">
    <text evidence="2">Belongs to the adenylyl cyclase class-3 family.</text>
</comment>
<dbReference type="InterPro" id="IPR001611">
    <property type="entry name" value="Leu-rich_rpt"/>
</dbReference>
<feature type="domain" description="PPM-type phosphatase" evidence="16">
    <location>
        <begin position="903"/>
        <end position="1186"/>
    </location>
</feature>
<evidence type="ECO:0000256" key="9">
    <source>
        <dbReference type="ARBA" id="ARBA00022998"/>
    </source>
</evidence>
<evidence type="ECO:0000259" key="16">
    <source>
        <dbReference type="PROSITE" id="PS51746"/>
    </source>
</evidence>
<evidence type="ECO:0000256" key="3">
    <source>
        <dbReference type="ARBA" id="ARBA00012201"/>
    </source>
</evidence>
<dbReference type="InterPro" id="IPR001932">
    <property type="entry name" value="PPM-type_phosphatase-like_dom"/>
</dbReference>
<feature type="region of interest" description="Disordered" evidence="13">
    <location>
        <begin position="708"/>
        <end position="731"/>
    </location>
</feature>
<feature type="compositionally biased region" description="Low complexity" evidence="13">
    <location>
        <begin position="714"/>
        <end position="731"/>
    </location>
</feature>
<dbReference type="PANTHER" id="PTHR48051">
    <property type="match status" value="1"/>
</dbReference>
<dbReference type="InterPro" id="IPR036457">
    <property type="entry name" value="PPM-type-like_dom_sf"/>
</dbReference>
<dbReference type="SMART" id="SM00369">
    <property type="entry name" value="LRR_TYP"/>
    <property type="match status" value="11"/>
</dbReference>
<dbReference type="InterPro" id="IPR055071">
    <property type="entry name" value="RA_PHLPP-like"/>
</dbReference>
<dbReference type="SUPFAM" id="SSF52058">
    <property type="entry name" value="L domain-like"/>
    <property type="match status" value="1"/>
</dbReference>
<dbReference type="GO" id="GO:0005737">
    <property type="term" value="C:cytoplasm"/>
    <property type="evidence" value="ECO:0007669"/>
    <property type="project" value="TreeGrafter"/>
</dbReference>
<dbReference type="SUPFAM" id="SSF81606">
    <property type="entry name" value="PP2C-like"/>
    <property type="match status" value="1"/>
</dbReference>
<evidence type="ECO:0000313" key="18">
    <source>
        <dbReference type="Proteomes" id="UP000772434"/>
    </source>
</evidence>
<evidence type="ECO:0000313" key="17">
    <source>
        <dbReference type="EMBL" id="KAF9068698.1"/>
    </source>
</evidence>
<comment type="catalytic activity">
    <reaction evidence="1">
        <text>ATP = 3',5'-cyclic AMP + diphosphate</text>
        <dbReference type="Rhea" id="RHEA:15389"/>
        <dbReference type="ChEBI" id="CHEBI:30616"/>
        <dbReference type="ChEBI" id="CHEBI:33019"/>
        <dbReference type="ChEBI" id="CHEBI:58165"/>
        <dbReference type="EC" id="4.6.1.1"/>
    </reaction>
</comment>
<dbReference type="Pfam" id="PF12799">
    <property type="entry name" value="LRR_4"/>
    <property type="match status" value="1"/>
</dbReference>
<dbReference type="GO" id="GO:0006171">
    <property type="term" value="P:cAMP biosynthetic process"/>
    <property type="evidence" value="ECO:0007669"/>
    <property type="project" value="UniProtKB-KW"/>
</dbReference>
<dbReference type="EC" id="4.6.1.1" evidence="3"/>
<dbReference type="InterPro" id="IPR001054">
    <property type="entry name" value="A/G_cyclase"/>
</dbReference>
<evidence type="ECO:0000259" key="15">
    <source>
        <dbReference type="PROSITE" id="PS50200"/>
    </source>
</evidence>
<evidence type="ECO:0000256" key="12">
    <source>
        <dbReference type="ARBA" id="ARBA00032637"/>
    </source>
</evidence>
<dbReference type="Pfam" id="PF23010">
    <property type="entry name" value="RA_3"/>
    <property type="match status" value="1"/>
</dbReference>
<evidence type="ECO:0000256" key="8">
    <source>
        <dbReference type="ARBA" id="ARBA00022842"/>
    </source>
</evidence>
<evidence type="ECO:0000256" key="10">
    <source>
        <dbReference type="ARBA" id="ARBA00023239"/>
    </source>
</evidence>
<evidence type="ECO:0000256" key="6">
    <source>
        <dbReference type="ARBA" id="ARBA00022723"/>
    </source>
</evidence>
<dbReference type="Pfam" id="PF23598">
    <property type="entry name" value="LRR_14"/>
    <property type="match status" value="1"/>
</dbReference>
<dbReference type="Pfam" id="PF00211">
    <property type="entry name" value="Guanylate_cyc"/>
    <property type="match status" value="1"/>
</dbReference>
<keyword evidence="6" id="KW-0479">Metal-binding</keyword>
<dbReference type="PANTHER" id="PTHR48051:SF1">
    <property type="entry name" value="RAS SUPPRESSOR PROTEIN 1"/>
    <property type="match status" value="1"/>
</dbReference>
<dbReference type="SMART" id="SM00332">
    <property type="entry name" value="PP2Cc"/>
    <property type="match status" value="1"/>
</dbReference>
<evidence type="ECO:0000259" key="14">
    <source>
        <dbReference type="PROSITE" id="PS50125"/>
    </source>
</evidence>
<dbReference type="SUPFAM" id="SSF52075">
    <property type="entry name" value="Outer arm dynein light chain 1"/>
    <property type="match status" value="1"/>
</dbReference>
<evidence type="ECO:0000256" key="2">
    <source>
        <dbReference type="ARBA" id="ARBA00005381"/>
    </source>
</evidence>
<protein>
    <recommendedName>
        <fullName evidence="4">Adenylate cyclase</fullName>
        <ecNumber evidence="3">4.6.1.1</ecNumber>
    </recommendedName>
    <alternativeName>
        <fullName evidence="11">ATP pyrophosphate-lyase</fullName>
    </alternativeName>
    <alternativeName>
        <fullName evidence="12">Adenylyl cyclase</fullName>
    </alternativeName>
</protein>